<evidence type="ECO:0008006" key="4">
    <source>
        <dbReference type="Google" id="ProtNLM"/>
    </source>
</evidence>
<accession>A0A251XVI7</accession>
<dbReference type="Gene3D" id="1.20.1290.10">
    <property type="entry name" value="AhpD-like"/>
    <property type="match status" value="1"/>
</dbReference>
<evidence type="ECO:0000313" key="3">
    <source>
        <dbReference type="Proteomes" id="UP000195106"/>
    </source>
</evidence>
<dbReference type="SUPFAM" id="SSF69118">
    <property type="entry name" value="AhpD-like"/>
    <property type="match status" value="1"/>
</dbReference>
<sequence length="239" mass="24340">MTGSDTARTDDAPAADAPRADVIDLLAGITLDHPLSRVRDLRPDARANAQRSFAALLEPADPGAFGYAERYAVAAFVAGLHGSERAAAFYADLLGDADAGLAPVVDRAARDSAAAGPTGAYREPGLADESVPAHPWQPDAATRDALGTRLAAALAHAHLLVIRPRESRPAALRALGAAGWTPDEIVSLSQLVAFLSFQLRVAWGLTVLAATPADPSADAAAPASATAAAPASASEGATR</sequence>
<dbReference type="InterPro" id="IPR029032">
    <property type="entry name" value="AhpD-like"/>
</dbReference>
<dbReference type="InterPro" id="IPR023982">
    <property type="entry name" value="CHP04029_CMD-like"/>
</dbReference>
<reference evidence="2 3" key="1">
    <citation type="submission" date="2016-08" db="EMBL/GenBank/DDBJ databases">
        <title>Genome sequence of Clavibacter michiganensis spp. strain CASJ009.</title>
        <authorList>
            <person name="Thapa S.P."/>
            <person name="Coaker G."/>
        </authorList>
    </citation>
    <scope>NUCLEOTIDE SEQUENCE [LARGE SCALE GENOMIC DNA]</scope>
    <source>
        <strain evidence="2">CASJ009</strain>
    </source>
</reference>
<dbReference type="Proteomes" id="UP000195106">
    <property type="component" value="Unassembled WGS sequence"/>
</dbReference>
<name>A0A251XVI7_9MICO</name>
<evidence type="ECO:0000313" key="2">
    <source>
        <dbReference type="EMBL" id="OUE09470.1"/>
    </source>
</evidence>
<dbReference type="EMBL" id="MDHJ01000001">
    <property type="protein sequence ID" value="OUE09470.1"/>
    <property type="molecule type" value="Genomic_DNA"/>
</dbReference>
<dbReference type="NCBIfam" id="TIGR04029">
    <property type="entry name" value="CMD_Avi_7170"/>
    <property type="match status" value="1"/>
</dbReference>
<evidence type="ECO:0000256" key="1">
    <source>
        <dbReference type="SAM" id="MobiDB-lite"/>
    </source>
</evidence>
<gene>
    <name evidence="2" type="ORF">CMsap09_11040</name>
</gene>
<protein>
    <recommendedName>
        <fullName evidence="4">CMD domain protein</fullName>
    </recommendedName>
</protein>
<organism evidence="2 3">
    <name type="scientific">Clavibacter michiganensis</name>
    <dbReference type="NCBI Taxonomy" id="28447"/>
    <lineage>
        <taxon>Bacteria</taxon>
        <taxon>Bacillati</taxon>
        <taxon>Actinomycetota</taxon>
        <taxon>Actinomycetes</taxon>
        <taxon>Micrococcales</taxon>
        <taxon>Microbacteriaceae</taxon>
        <taxon>Clavibacter</taxon>
    </lineage>
</organism>
<proteinExistence type="predicted"/>
<dbReference type="AlphaFoldDB" id="A0A251XVI7"/>
<feature type="region of interest" description="Disordered" evidence="1">
    <location>
        <begin position="215"/>
        <end position="239"/>
    </location>
</feature>
<comment type="caution">
    <text evidence="2">The sequence shown here is derived from an EMBL/GenBank/DDBJ whole genome shotgun (WGS) entry which is preliminary data.</text>
</comment>